<keyword evidence="11" id="KW-1185">Reference proteome</keyword>
<dbReference type="HOGENOM" id="CLU_021841_0_0_11"/>
<feature type="compositionally biased region" description="Basic and acidic residues" evidence="7">
    <location>
        <begin position="349"/>
        <end position="369"/>
    </location>
</feature>
<dbReference type="Gene3D" id="3.30.565.10">
    <property type="entry name" value="Histidine kinase-like ATPase, C-terminal domain"/>
    <property type="match status" value="1"/>
</dbReference>
<dbReference type="GO" id="GO:0004673">
    <property type="term" value="F:protein histidine kinase activity"/>
    <property type="evidence" value="ECO:0007669"/>
    <property type="project" value="UniProtKB-EC"/>
</dbReference>
<name>A0A099D573_9ACTN</name>
<dbReference type="Proteomes" id="UP000215043">
    <property type="component" value="Chromosome"/>
</dbReference>
<dbReference type="PANTHER" id="PTHR45436:SF5">
    <property type="entry name" value="SENSOR HISTIDINE KINASE TRCS"/>
    <property type="match status" value="1"/>
</dbReference>
<keyword evidence="6" id="KW-0175">Coiled coil</keyword>
<evidence type="ECO:0000259" key="8">
    <source>
        <dbReference type="Pfam" id="PF02518"/>
    </source>
</evidence>
<keyword evidence="5" id="KW-0418">Kinase</keyword>
<feature type="domain" description="Histidine kinase/HSP90-like ATPase" evidence="8">
    <location>
        <begin position="229"/>
        <end position="337"/>
    </location>
</feature>
<keyword evidence="9" id="KW-0067">ATP-binding</keyword>
<dbReference type="InterPro" id="IPR036890">
    <property type="entry name" value="HATPase_C_sf"/>
</dbReference>
<feature type="region of interest" description="Disordered" evidence="7">
    <location>
        <begin position="349"/>
        <end position="432"/>
    </location>
</feature>
<gene>
    <name evidence="9" type="ORF">CDG81_11635</name>
    <name evidence="10" type="ORF">IL38_11715</name>
</gene>
<dbReference type="InterPro" id="IPR003594">
    <property type="entry name" value="HATPase_dom"/>
</dbReference>
<sequence>MSSTPHRWSAASVVRSAGAAGLTALAVAGAAAIARQRQRIVELVREREQYLAELEHLRTKRLPALAESLNGMSTAPVPGPLRQADGTPVSESLAELVDGIERVVRATREHTEQASRRTLTGVLDTVRGLAAEQHMAVSDMQHRHDDADVLADLYTIDHAGSQLSRRLRGFAVLFGAWIGQQRSATSLQDILRGAQSQIRDYQRISVSANNPSTEGESVGDLGVVTRVVEPLVLLVAELLDNAARYSPPYAQVAVGVQPAHNGVAVTIDDAGVGMPLEERRRAERLLSKQEVALDEIGDPPRVGFAVVGLLAARYGLTVSVDAPPLYGGMRAVVFVPNELLTHIEIPEESPVREKAASEAADSGERDAARSRQRTSGGLPKRSRRRREATTEQAEAAPPDSSDSAAGLAAWQQASESNSAFPVGENEDEDTHA</sequence>
<dbReference type="GO" id="GO:0005886">
    <property type="term" value="C:plasma membrane"/>
    <property type="evidence" value="ECO:0007669"/>
    <property type="project" value="TreeGrafter"/>
</dbReference>
<organism evidence="9 12">
    <name type="scientific">Actinopolyspora erythraea</name>
    <dbReference type="NCBI Taxonomy" id="414996"/>
    <lineage>
        <taxon>Bacteria</taxon>
        <taxon>Bacillati</taxon>
        <taxon>Actinomycetota</taxon>
        <taxon>Actinomycetes</taxon>
        <taxon>Actinopolysporales</taxon>
        <taxon>Actinopolysporaceae</taxon>
        <taxon>Actinopolyspora</taxon>
    </lineage>
</organism>
<dbReference type="Proteomes" id="UP000029737">
    <property type="component" value="Unassembled WGS sequence"/>
</dbReference>
<dbReference type="Pfam" id="PF02518">
    <property type="entry name" value="HATPase_c"/>
    <property type="match status" value="1"/>
</dbReference>
<dbReference type="GO" id="GO:0005524">
    <property type="term" value="F:ATP binding"/>
    <property type="evidence" value="ECO:0007669"/>
    <property type="project" value="UniProtKB-KW"/>
</dbReference>
<feature type="compositionally biased region" description="Low complexity" evidence="7">
    <location>
        <begin position="390"/>
        <end position="409"/>
    </location>
</feature>
<dbReference type="EMBL" id="CP022752">
    <property type="protein sequence ID" value="ASU78821.1"/>
    <property type="molecule type" value="Genomic_DNA"/>
</dbReference>
<evidence type="ECO:0000256" key="2">
    <source>
        <dbReference type="ARBA" id="ARBA00012438"/>
    </source>
</evidence>
<evidence type="ECO:0000313" key="9">
    <source>
        <dbReference type="EMBL" id="ASU78821.1"/>
    </source>
</evidence>
<evidence type="ECO:0000256" key="4">
    <source>
        <dbReference type="ARBA" id="ARBA00022679"/>
    </source>
</evidence>
<comment type="catalytic activity">
    <reaction evidence="1">
        <text>ATP + protein L-histidine = ADP + protein N-phospho-L-histidine.</text>
        <dbReference type="EC" id="2.7.13.3"/>
    </reaction>
</comment>
<keyword evidence="3" id="KW-0597">Phosphoprotein</keyword>
<dbReference type="KEGG" id="aey:CDG81_11635"/>
<dbReference type="SUPFAM" id="SSF55874">
    <property type="entry name" value="ATPase domain of HSP90 chaperone/DNA topoisomerase II/histidine kinase"/>
    <property type="match status" value="1"/>
</dbReference>
<dbReference type="eggNOG" id="COG4585">
    <property type="taxonomic scope" value="Bacteria"/>
</dbReference>
<reference evidence="9 12" key="2">
    <citation type="submission" date="2017-08" db="EMBL/GenBank/DDBJ databases">
        <title>The complete genome sequence of moderately halophilic actinomycete Actinopolyspora erythraea YIM 90600, the producer of novel erythromycin, novel actinopolysporins A-C and tubercidin.</title>
        <authorList>
            <person name="Yin M."/>
            <person name="Tang S."/>
        </authorList>
    </citation>
    <scope>NUCLEOTIDE SEQUENCE [LARGE SCALE GENOMIC DNA]</scope>
    <source>
        <strain evidence="9 12">YIM 90600</strain>
    </source>
</reference>
<evidence type="ECO:0000256" key="1">
    <source>
        <dbReference type="ARBA" id="ARBA00000085"/>
    </source>
</evidence>
<dbReference type="InterPro" id="IPR050428">
    <property type="entry name" value="TCS_sensor_his_kinase"/>
</dbReference>
<dbReference type="EC" id="2.7.13.3" evidence="2"/>
<dbReference type="GO" id="GO:0000160">
    <property type="term" value="P:phosphorelay signal transduction system"/>
    <property type="evidence" value="ECO:0007669"/>
    <property type="project" value="TreeGrafter"/>
</dbReference>
<evidence type="ECO:0000256" key="7">
    <source>
        <dbReference type="SAM" id="MobiDB-lite"/>
    </source>
</evidence>
<proteinExistence type="predicted"/>
<evidence type="ECO:0000256" key="3">
    <source>
        <dbReference type="ARBA" id="ARBA00022553"/>
    </source>
</evidence>
<protein>
    <recommendedName>
        <fullName evidence="2">histidine kinase</fullName>
        <ecNumber evidence="2">2.7.13.3</ecNumber>
    </recommendedName>
</protein>
<reference evidence="10 11" key="1">
    <citation type="journal article" date="2014" name="PLoS ONE">
        <title>Identification and Characterization of a New Erythromycin Biosynthetic Gene Cluster in Actinopolyspora erythraea YIM90600, a Novel Erythronolide-Producing Halophilic Actinomycete Isolated from Salt Field.</title>
        <authorList>
            <person name="Chen D."/>
            <person name="Feng J."/>
            <person name="Huang L."/>
            <person name="Zhang Q."/>
            <person name="Wu J."/>
            <person name="Zhu X."/>
            <person name="Duan Y."/>
            <person name="Xu Z."/>
        </authorList>
    </citation>
    <scope>NUCLEOTIDE SEQUENCE [LARGE SCALE GENOMIC DNA]</scope>
    <source>
        <strain evidence="10 11">YIM90600</strain>
    </source>
</reference>
<dbReference type="AlphaFoldDB" id="A0A099D573"/>
<dbReference type="CDD" id="cd00075">
    <property type="entry name" value="HATPase"/>
    <property type="match status" value="1"/>
</dbReference>
<dbReference type="OrthoDB" id="3357461at2"/>
<accession>A0A099D573</accession>
<evidence type="ECO:0000256" key="5">
    <source>
        <dbReference type="ARBA" id="ARBA00022777"/>
    </source>
</evidence>
<dbReference type="EMBL" id="JPMV01000019">
    <property type="protein sequence ID" value="KGI81338.1"/>
    <property type="molecule type" value="Genomic_DNA"/>
</dbReference>
<evidence type="ECO:0000256" key="6">
    <source>
        <dbReference type="SAM" id="Coils"/>
    </source>
</evidence>
<keyword evidence="4" id="KW-0808">Transferase</keyword>
<feature type="coiled-coil region" evidence="6">
    <location>
        <begin position="33"/>
        <end position="60"/>
    </location>
</feature>
<evidence type="ECO:0000313" key="10">
    <source>
        <dbReference type="EMBL" id="KGI81338.1"/>
    </source>
</evidence>
<dbReference type="PANTHER" id="PTHR45436">
    <property type="entry name" value="SENSOR HISTIDINE KINASE YKOH"/>
    <property type="match status" value="1"/>
</dbReference>
<evidence type="ECO:0000313" key="11">
    <source>
        <dbReference type="Proteomes" id="UP000029737"/>
    </source>
</evidence>
<keyword evidence="9" id="KW-0547">Nucleotide-binding</keyword>
<evidence type="ECO:0000313" key="12">
    <source>
        <dbReference type="Proteomes" id="UP000215043"/>
    </source>
</evidence>